<evidence type="ECO:0000313" key="2">
    <source>
        <dbReference type="EMBL" id="KAF6130963.1"/>
    </source>
</evidence>
<reference evidence="2 3" key="1">
    <citation type="journal article" date="2020" name="Nature">
        <title>Six reference-quality genomes reveal evolution of bat adaptations.</title>
        <authorList>
            <person name="Jebb D."/>
            <person name="Huang Z."/>
            <person name="Pippel M."/>
            <person name="Hughes G.M."/>
            <person name="Lavrichenko K."/>
            <person name="Devanna P."/>
            <person name="Winkler S."/>
            <person name="Jermiin L.S."/>
            <person name="Skirmuntt E.C."/>
            <person name="Katzourakis A."/>
            <person name="Burkitt-Gray L."/>
            <person name="Ray D.A."/>
            <person name="Sullivan K.A.M."/>
            <person name="Roscito J.G."/>
            <person name="Kirilenko B.M."/>
            <person name="Davalos L.M."/>
            <person name="Corthals A.P."/>
            <person name="Power M.L."/>
            <person name="Jones G."/>
            <person name="Ransome R.D."/>
            <person name="Dechmann D.K.N."/>
            <person name="Locatelli A.G."/>
            <person name="Puechmaille S.J."/>
            <person name="Fedrigo O."/>
            <person name="Jarvis E.D."/>
            <person name="Hiller M."/>
            <person name="Vernes S.C."/>
            <person name="Myers E.W."/>
            <person name="Teeling E.C."/>
        </authorList>
    </citation>
    <scope>NUCLEOTIDE SEQUENCE [LARGE SCALE GENOMIC DNA]</scope>
    <source>
        <strain evidence="2">Bat1K_MPI-CBG_1</strain>
    </source>
</reference>
<gene>
    <name evidence="2" type="ORF">HJG60_007892</name>
</gene>
<accession>A0A834BKU3</accession>
<proteinExistence type="predicted"/>
<dbReference type="AlphaFoldDB" id="A0A834BKU3"/>
<protein>
    <submittedName>
        <fullName evidence="2">Uncharacterized protein</fullName>
    </submittedName>
</protein>
<evidence type="ECO:0000313" key="3">
    <source>
        <dbReference type="Proteomes" id="UP000664940"/>
    </source>
</evidence>
<feature type="region of interest" description="Disordered" evidence="1">
    <location>
        <begin position="1"/>
        <end position="230"/>
    </location>
</feature>
<evidence type="ECO:0000256" key="1">
    <source>
        <dbReference type="SAM" id="MobiDB-lite"/>
    </source>
</evidence>
<dbReference type="Proteomes" id="UP000664940">
    <property type="component" value="Unassembled WGS sequence"/>
</dbReference>
<dbReference type="EMBL" id="JABVXQ010000001">
    <property type="protein sequence ID" value="KAF6130963.1"/>
    <property type="molecule type" value="Genomic_DNA"/>
</dbReference>
<comment type="caution">
    <text evidence="2">The sequence shown here is derived from an EMBL/GenBank/DDBJ whole genome shotgun (WGS) entry which is preliminary data.</text>
</comment>
<sequence>MRRGGSRARLGGGRQEGAEPRLQAAAARSYRSPPHHLPPRCRLPAQPPAASGAVLKNQRNRARGLWWRIPPDTLQPGRLQRGKRGRRGACAAVATKPIAPTRADEEQPLPGSRARRSSLRARRTAASPPLAGAQQQLRGPAPHLPTPARGESRGGRRKRSRRPLLPPPPPRLLLPEPGAPAGGGEVVPGDFSRPLASPEGQSDHGVGLPSRVPGDRERVGSRTKSCGLGANHCNLKSCAA</sequence>
<feature type="compositionally biased region" description="Basic residues" evidence="1">
    <location>
        <begin position="113"/>
        <end position="123"/>
    </location>
</feature>
<name>A0A834BKU3_9CHIR</name>
<organism evidence="2 3">
    <name type="scientific">Phyllostomus discolor</name>
    <name type="common">pale spear-nosed bat</name>
    <dbReference type="NCBI Taxonomy" id="89673"/>
    <lineage>
        <taxon>Eukaryota</taxon>
        <taxon>Metazoa</taxon>
        <taxon>Chordata</taxon>
        <taxon>Craniata</taxon>
        <taxon>Vertebrata</taxon>
        <taxon>Euteleostomi</taxon>
        <taxon>Mammalia</taxon>
        <taxon>Eutheria</taxon>
        <taxon>Laurasiatheria</taxon>
        <taxon>Chiroptera</taxon>
        <taxon>Yangochiroptera</taxon>
        <taxon>Phyllostomidae</taxon>
        <taxon>Phyllostominae</taxon>
        <taxon>Phyllostomus</taxon>
    </lineage>
</organism>